<comment type="caution">
    <text evidence="2">The sequence shown here is derived from an EMBL/GenBank/DDBJ whole genome shotgun (WGS) entry which is preliminary data.</text>
</comment>
<evidence type="ECO:0000313" key="2">
    <source>
        <dbReference type="EMBL" id="PON49731.1"/>
    </source>
</evidence>
<dbReference type="AlphaFoldDB" id="A0A2P5BLQ6"/>
<gene>
    <name evidence="2" type="ORF">TorRG33x02_316650</name>
</gene>
<protein>
    <submittedName>
        <fullName evidence="2">Uncharacterized protein</fullName>
    </submittedName>
</protein>
<evidence type="ECO:0000256" key="1">
    <source>
        <dbReference type="SAM" id="Phobius"/>
    </source>
</evidence>
<keyword evidence="1" id="KW-0472">Membrane</keyword>
<name>A0A2P5BLQ6_TREOI</name>
<evidence type="ECO:0000313" key="3">
    <source>
        <dbReference type="Proteomes" id="UP000237000"/>
    </source>
</evidence>
<dbReference type="EMBL" id="JXTC01000496">
    <property type="protein sequence ID" value="PON49731.1"/>
    <property type="molecule type" value="Genomic_DNA"/>
</dbReference>
<sequence length="39" mass="4057">MAKNGAHNSVIKEPKDPNKSASLLCAAVGYVMPALMSVL</sequence>
<dbReference type="InParanoid" id="A0A2P5BLQ6"/>
<feature type="transmembrane region" description="Helical" evidence="1">
    <location>
        <begin position="21"/>
        <end position="38"/>
    </location>
</feature>
<keyword evidence="1" id="KW-1133">Transmembrane helix</keyword>
<organism evidence="2 3">
    <name type="scientific">Trema orientale</name>
    <name type="common">Charcoal tree</name>
    <name type="synonym">Celtis orientalis</name>
    <dbReference type="NCBI Taxonomy" id="63057"/>
    <lineage>
        <taxon>Eukaryota</taxon>
        <taxon>Viridiplantae</taxon>
        <taxon>Streptophyta</taxon>
        <taxon>Embryophyta</taxon>
        <taxon>Tracheophyta</taxon>
        <taxon>Spermatophyta</taxon>
        <taxon>Magnoliopsida</taxon>
        <taxon>eudicotyledons</taxon>
        <taxon>Gunneridae</taxon>
        <taxon>Pentapetalae</taxon>
        <taxon>rosids</taxon>
        <taxon>fabids</taxon>
        <taxon>Rosales</taxon>
        <taxon>Cannabaceae</taxon>
        <taxon>Trema</taxon>
    </lineage>
</organism>
<dbReference type="OrthoDB" id="10296655at2759"/>
<accession>A0A2P5BLQ6</accession>
<proteinExistence type="predicted"/>
<keyword evidence="3" id="KW-1185">Reference proteome</keyword>
<reference evidence="3" key="1">
    <citation type="submission" date="2016-06" db="EMBL/GenBank/DDBJ databases">
        <title>Parallel loss of symbiosis genes in relatives of nitrogen-fixing non-legume Parasponia.</title>
        <authorList>
            <person name="Van Velzen R."/>
            <person name="Holmer R."/>
            <person name="Bu F."/>
            <person name="Rutten L."/>
            <person name="Van Zeijl A."/>
            <person name="Liu W."/>
            <person name="Santuari L."/>
            <person name="Cao Q."/>
            <person name="Sharma T."/>
            <person name="Shen D."/>
            <person name="Roswanjaya Y."/>
            <person name="Wardhani T."/>
            <person name="Kalhor M.S."/>
            <person name="Jansen J."/>
            <person name="Van den Hoogen J."/>
            <person name="Gungor B."/>
            <person name="Hartog M."/>
            <person name="Hontelez J."/>
            <person name="Verver J."/>
            <person name="Yang W.-C."/>
            <person name="Schijlen E."/>
            <person name="Repin R."/>
            <person name="Schilthuizen M."/>
            <person name="Schranz E."/>
            <person name="Heidstra R."/>
            <person name="Miyata K."/>
            <person name="Fedorova E."/>
            <person name="Kohlen W."/>
            <person name="Bisseling T."/>
            <person name="Smit S."/>
            <person name="Geurts R."/>
        </authorList>
    </citation>
    <scope>NUCLEOTIDE SEQUENCE [LARGE SCALE GENOMIC DNA]</scope>
    <source>
        <strain evidence="3">cv. RG33-2</strain>
    </source>
</reference>
<dbReference type="Proteomes" id="UP000237000">
    <property type="component" value="Unassembled WGS sequence"/>
</dbReference>
<keyword evidence="1" id="KW-0812">Transmembrane</keyword>